<keyword evidence="3" id="KW-1185">Reference proteome</keyword>
<evidence type="ECO:0000313" key="2">
    <source>
        <dbReference type="EMBL" id="CAH2037250.1"/>
    </source>
</evidence>
<sequence length="80" mass="8921">MRGQGVKLEKPRKDFNARQQNKSRDIETDRIASRDLRPAVQFTARSPAVHTNQLGDSTPTQNIEIQHALTANTAVPAMKP</sequence>
<gene>
    <name evidence="2" type="ORF">IPOD504_LOCUS1086</name>
</gene>
<dbReference type="Proteomes" id="UP000837857">
    <property type="component" value="Chromosome 10"/>
</dbReference>
<accession>A0ABN8HMK9</accession>
<name>A0ABN8HMK9_9NEOP</name>
<proteinExistence type="predicted"/>
<feature type="non-terminal residue" evidence="2">
    <location>
        <position position="1"/>
    </location>
</feature>
<feature type="compositionally biased region" description="Basic and acidic residues" evidence="1">
    <location>
        <begin position="7"/>
        <end position="29"/>
    </location>
</feature>
<evidence type="ECO:0000256" key="1">
    <source>
        <dbReference type="SAM" id="MobiDB-lite"/>
    </source>
</evidence>
<protein>
    <submittedName>
        <fullName evidence="2">Uncharacterized protein</fullName>
    </submittedName>
</protein>
<organism evidence="2 3">
    <name type="scientific">Iphiclides podalirius</name>
    <name type="common">scarce swallowtail</name>
    <dbReference type="NCBI Taxonomy" id="110791"/>
    <lineage>
        <taxon>Eukaryota</taxon>
        <taxon>Metazoa</taxon>
        <taxon>Ecdysozoa</taxon>
        <taxon>Arthropoda</taxon>
        <taxon>Hexapoda</taxon>
        <taxon>Insecta</taxon>
        <taxon>Pterygota</taxon>
        <taxon>Neoptera</taxon>
        <taxon>Endopterygota</taxon>
        <taxon>Lepidoptera</taxon>
        <taxon>Glossata</taxon>
        <taxon>Ditrysia</taxon>
        <taxon>Papilionoidea</taxon>
        <taxon>Papilionidae</taxon>
        <taxon>Papilioninae</taxon>
        <taxon>Iphiclides</taxon>
    </lineage>
</organism>
<reference evidence="2" key="1">
    <citation type="submission" date="2022-03" db="EMBL/GenBank/DDBJ databases">
        <authorList>
            <person name="Martin H S."/>
        </authorList>
    </citation>
    <scope>NUCLEOTIDE SEQUENCE</scope>
</reference>
<evidence type="ECO:0000313" key="3">
    <source>
        <dbReference type="Proteomes" id="UP000837857"/>
    </source>
</evidence>
<dbReference type="EMBL" id="OW152822">
    <property type="protein sequence ID" value="CAH2037250.1"/>
    <property type="molecule type" value="Genomic_DNA"/>
</dbReference>
<feature type="region of interest" description="Disordered" evidence="1">
    <location>
        <begin position="1"/>
        <end position="29"/>
    </location>
</feature>